<protein>
    <submittedName>
        <fullName evidence="3">Uncharacterized protein LOC118272543</fullName>
    </submittedName>
</protein>
<dbReference type="Proteomes" id="UP000829999">
    <property type="component" value="Chromosome 4"/>
</dbReference>
<gene>
    <name evidence="3" type="primary">LOC118272543</name>
</gene>
<keyword evidence="1" id="KW-0732">Signal</keyword>
<evidence type="ECO:0000313" key="2">
    <source>
        <dbReference type="Proteomes" id="UP000829999"/>
    </source>
</evidence>
<proteinExistence type="predicted"/>
<dbReference type="RefSeq" id="XP_035445016.1">
    <property type="nucleotide sequence ID" value="XM_035589123.2"/>
</dbReference>
<organism evidence="2 3">
    <name type="scientific">Spodoptera frugiperda</name>
    <name type="common">Fall armyworm</name>
    <dbReference type="NCBI Taxonomy" id="7108"/>
    <lineage>
        <taxon>Eukaryota</taxon>
        <taxon>Metazoa</taxon>
        <taxon>Ecdysozoa</taxon>
        <taxon>Arthropoda</taxon>
        <taxon>Hexapoda</taxon>
        <taxon>Insecta</taxon>
        <taxon>Pterygota</taxon>
        <taxon>Neoptera</taxon>
        <taxon>Endopterygota</taxon>
        <taxon>Lepidoptera</taxon>
        <taxon>Glossata</taxon>
        <taxon>Ditrysia</taxon>
        <taxon>Noctuoidea</taxon>
        <taxon>Noctuidae</taxon>
        <taxon>Amphipyrinae</taxon>
        <taxon>Spodoptera</taxon>
    </lineage>
</organism>
<dbReference type="AlphaFoldDB" id="A0A9R0EM11"/>
<keyword evidence="2" id="KW-1185">Reference proteome</keyword>
<feature type="signal peptide" evidence="1">
    <location>
        <begin position="1"/>
        <end position="18"/>
    </location>
</feature>
<sequence>MFIQKILLLIALISGIHTAEDQVIDNLNDPSLRNISGLKKNKNPKQEWSFENYVKKFEPATIWERIDRKKKYEGLNITDEEQTEMMIKGIDPFDEVMNMRVENGDPKLILQRDGRRGWKAPTKANTDKEDRFYLRRRLYELMKQVIYQTRNKMVVMQVNREGLKNSSLYKMGFLMSRIDNLVKTYTMFSIRALKGCTLTITELFIKNPTYDILSANERQISLLFNLELLVELVRRNDKKCRRLFKRHKLNRKEQFNMVFEN</sequence>
<dbReference type="GeneID" id="118272543"/>
<dbReference type="OrthoDB" id="7455276at2759"/>
<reference evidence="3" key="1">
    <citation type="submission" date="2025-08" db="UniProtKB">
        <authorList>
            <consortium name="RefSeq"/>
        </authorList>
    </citation>
    <scope>IDENTIFICATION</scope>
    <source>
        <tissue evidence="3">Whole larval tissue</tissue>
    </source>
</reference>
<name>A0A9R0EM11_SPOFR</name>
<evidence type="ECO:0000313" key="3">
    <source>
        <dbReference type="RefSeq" id="XP_035445016.1"/>
    </source>
</evidence>
<evidence type="ECO:0000256" key="1">
    <source>
        <dbReference type="SAM" id="SignalP"/>
    </source>
</evidence>
<feature type="chain" id="PRO_5040335865" evidence="1">
    <location>
        <begin position="19"/>
        <end position="261"/>
    </location>
</feature>
<accession>A0A9R0EM11</accession>